<accession>A0A426Y220</accession>
<sequence>MSRFFSIEVCDDLLASVNSTRLQLNRRAGAAHLQQHFSRGEKVIKMTCEKTPELCDLTVHVDEQHTFLLHQVFLNRDILWCHSFLSFSSGNLSLLSQRVLCSFSGKLKEMVSRERKIGIMEFPGGACGFELVSRFCYNNGSIAMTPSNICLLHCSAILLEMTEEVSSCNLLRQTETFLDGVFHWTWNDILTALKSCEPFFPTADSCGLLQKLVSSLLAKIAANSEMPLLSATPFPSSSSSSSSPDASGFRCSSSTNTPEPMKPCSNREWWFDDLTILAPTTVEKIMKTLGAYGTDNKNLVLTRFLLHYLKTVVQRPCSGVGCGNLGHCKEEYGGLADTAVHGVALMGRTTFSCRGLFWVLRVVSGLGLSKECRQKLERLMGLVLDQATLDDLLVSGHDGGVYDVNLVLRLVRIFVSTEEGGGGSSSRRMKKVGRLTDKYLGEISPDQSLKVSKFLEVAESLPDSARDCFDGVYRALDIYLELVLWQSHPTLSAEERTRLCGCLNYEKLTLEACKDLAKNPRVPPGAAVQALVSQHSKLHLGTDVAHPSRTPAASPESPHEKEQLKLSLQRIQCRVKELEKACRNMKGQMSKMVKTKSLTHSNRGMPRLC</sequence>
<feature type="region of interest" description="Disordered" evidence="3">
    <location>
        <begin position="542"/>
        <end position="563"/>
    </location>
</feature>
<evidence type="ECO:0000313" key="5">
    <source>
        <dbReference type="EMBL" id="RRT45591.1"/>
    </source>
</evidence>
<evidence type="ECO:0000256" key="3">
    <source>
        <dbReference type="SAM" id="MobiDB-lite"/>
    </source>
</evidence>
<feature type="region of interest" description="Disordered" evidence="3">
    <location>
        <begin position="235"/>
        <end position="262"/>
    </location>
</feature>
<evidence type="ECO:0000256" key="2">
    <source>
        <dbReference type="PROSITE-ProRule" id="PRU00982"/>
    </source>
</evidence>
<comment type="caution">
    <text evidence="5">The sequence shown here is derived from an EMBL/GenBank/DDBJ whole genome shotgun (WGS) entry which is preliminary data.</text>
</comment>
<dbReference type="EMBL" id="AMZH03015734">
    <property type="protein sequence ID" value="RRT45591.1"/>
    <property type="molecule type" value="Genomic_DNA"/>
</dbReference>
<proteinExistence type="inferred from homology"/>
<reference evidence="5 6" key="1">
    <citation type="journal article" date="2014" name="Agronomy (Basel)">
        <title>A Draft Genome Sequence for Ensete ventricosum, the Drought-Tolerant Tree Against Hunger.</title>
        <authorList>
            <person name="Harrison J."/>
            <person name="Moore K.A."/>
            <person name="Paszkiewicz K."/>
            <person name="Jones T."/>
            <person name="Grant M."/>
            <person name="Ambacheew D."/>
            <person name="Muzemil S."/>
            <person name="Studholme D.J."/>
        </authorList>
    </citation>
    <scope>NUCLEOTIDE SEQUENCE [LARGE SCALE GENOMIC DNA]</scope>
</reference>
<evidence type="ECO:0000313" key="6">
    <source>
        <dbReference type="Proteomes" id="UP000287651"/>
    </source>
</evidence>
<dbReference type="Pfam" id="PF03000">
    <property type="entry name" value="NPH3"/>
    <property type="match status" value="1"/>
</dbReference>
<dbReference type="InterPro" id="IPR043454">
    <property type="entry name" value="NPH3/RPT2-like"/>
</dbReference>
<evidence type="ECO:0000259" key="4">
    <source>
        <dbReference type="PROSITE" id="PS51649"/>
    </source>
</evidence>
<dbReference type="GO" id="GO:0016567">
    <property type="term" value="P:protein ubiquitination"/>
    <property type="evidence" value="ECO:0007669"/>
    <property type="project" value="UniProtKB-UniPathway"/>
</dbReference>
<evidence type="ECO:0000256" key="1">
    <source>
        <dbReference type="ARBA" id="ARBA00022786"/>
    </source>
</evidence>
<name>A0A426Y220_ENSVE</name>
<comment type="similarity">
    <text evidence="2">Belongs to the NPH3 family.</text>
</comment>
<dbReference type="Proteomes" id="UP000287651">
    <property type="component" value="Unassembled WGS sequence"/>
</dbReference>
<dbReference type="AlphaFoldDB" id="A0A426Y220"/>
<protein>
    <recommendedName>
        <fullName evidence="4">NPH3 domain-containing protein</fullName>
    </recommendedName>
</protein>
<keyword evidence="1" id="KW-0833">Ubl conjugation pathway</keyword>
<organism evidence="5 6">
    <name type="scientific">Ensete ventricosum</name>
    <name type="common">Abyssinian banana</name>
    <name type="synonym">Musa ensete</name>
    <dbReference type="NCBI Taxonomy" id="4639"/>
    <lineage>
        <taxon>Eukaryota</taxon>
        <taxon>Viridiplantae</taxon>
        <taxon>Streptophyta</taxon>
        <taxon>Embryophyta</taxon>
        <taxon>Tracheophyta</taxon>
        <taxon>Spermatophyta</taxon>
        <taxon>Magnoliopsida</taxon>
        <taxon>Liliopsida</taxon>
        <taxon>Zingiberales</taxon>
        <taxon>Musaceae</taxon>
        <taxon>Ensete</taxon>
    </lineage>
</organism>
<dbReference type="PANTHER" id="PTHR32370">
    <property type="entry name" value="OS12G0117600 PROTEIN"/>
    <property type="match status" value="1"/>
</dbReference>
<dbReference type="UniPathway" id="UPA00143"/>
<dbReference type="PROSITE" id="PS51649">
    <property type="entry name" value="NPH3"/>
    <property type="match status" value="1"/>
</dbReference>
<dbReference type="InterPro" id="IPR027356">
    <property type="entry name" value="NPH3_dom"/>
</dbReference>
<feature type="domain" description="NPH3" evidence="4">
    <location>
        <begin position="268"/>
        <end position="537"/>
    </location>
</feature>
<gene>
    <name evidence="5" type="ORF">B296_00028111</name>
</gene>